<evidence type="ECO:0000313" key="2">
    <source>
        <dbReference type="Proteomes" id="UP001415169"/>
    </source>
</evidence>
<name>A0ABP7ZCR5_9MICO</name>
<organism evidence="1 2">
    <name type="scientific">Gryllotalpicola daejeonensis</name>
    <dbReference type="NCBI Taxonomy" id="993087"/>
    <lineage>
        <taxon>Bacteria</taxon>
        <taxon>Bacillati</taxon>
        <taxon>Actinomycetota</taxon>
        <taxon>Actinomycetes</taxon>
        <taxon>Micrococcales</taxon>
        <taxon>Microbacteriaceae</taxon>
        <taxon>Gryllotalpicola</taxon>
    </lineage>
</organism>
<accession>A0ABP7ZCR5</accession>
<reference evidence="1" key="2">
    <citation type="submission" date="2023-12" db="EMBL/GenBank/DDBJ databases">
        <authorList>
            <person name="Sun Q."/>
            <person name="Inoue M."/>
        </authorList>
    </citation>
    <scope>NUCLEOTIDE SEQUENCE</scope>
    <source>
        <strain evidence="1">JCM 17590</strain>
    </source>
</reference>
<keyword evidence="2" id="KW-1185">Reference proteome</keyword>
<reference evidence="1" key="1">
    <citation type="journal article" date="2014" name="Int. J. Syst. Evol. Microbiol.">
        <title>Complete genome of a new Firmicutes species belonging to the dominant human colonic microbiota ('Ruminococcus bicirculans') reveals two chromosomes and a selective capacity to utilize plant glucans.</title>
        <authorList>
            <consortium name="NISC Comparative Sequencing Program"/>
            <person name="Wegmann U."/>
            <person name="Louis P."/>
            <person name="Goesmann A."/>
            <person name="Henrissat B."/>
            <person name="Duncan S.H."/>
            <person name="Flint H.J."/>
        </authorList>
    </citation>
    <scope>NUCLEOTIDE SEQUENCE</scope>
    <source>
        <strain evidence="1">JCM 17590</strain>
    </source>
</reference>
<evidence type="ECO:0000313" key="1">
    <source>
        <dbReference type="EMBL" id="GAA4153518.1"/>
    </source>
</evidence>
<protein>
    <submittedName>
        <fullName evidence="1">Uncharacterized protein</fullName>
    </submittedName>
</protein>
<proteinExistence type="predicted"/>
<gene>
    <name evidence="1" type="ORF">GCM10022286_00040</name>
</gene>
<comment type="caution">
    <text evidence="1">The sequence shown here is derived from an EMBL/GenBank/DDBJ whole genome shotgun (WGS) entry which is preliminary data.</text>
</comment>
<dbReference type="Proteomes" id="UP001415169">
    <property type="component" value="Unassembled WGS sequence"/>
</dbReference>
<dbReference type="EMBL" id="BAABBV010000001">
    <property type="protein sequence ID" value="GAA4153518.1"/>
    <property type="molecule type" value="Genomic_DNA"/>
</dbReference>
<sequence length="56" mass="6198">MGSVADERNEEARGDALLPRLKLIEDQPLESRAAAYAHLHDELREALDAADRQGGR</sequence>